<keyword evidence="4" id="KW-1185">Reference proteome</keyword>
<dbReference type="EMBL" id="CP121270">
    <property type="protein sequence ID" value="WFP25519.1"/>
    <property type="molecule type" value="Genomic_DNA"/>
</dbReference>
<feature type="transmembrane region" description="Helical" evidence="1">
    <location>
        <begin position="72"/>
        <end position="94"/>
    </location>
</feature>
<dbReference type="Pfam" id="PF04341">
    <property type="entry name" value="DUF485"/>
    <property type="match status" value="1"/>
</dbReference>
<dbReference type="EMBL" id="JAKJLQ010000009">
    <property type="protein sequence ID" value="MDF6102092.1"/>
    <property type="molecule type" value="Genomic_DNA"/>
</dbReference>
<evidence type="ECO:0000313" key="2">
    <source>
        <dbReference type="EMBL" id="MDF6102092.1"/>
    </source>
</evidence>
<reference evidence="3" key="3">
    <citation type="submission" date="2023-04" db="EMBL/GenBank/DDBJ databases">
        <title>Complete genome sequence of a phthalic acid esters degrading bacterial strain.</title>
        <authorList>
            <person name="Weng L."/>
            <person name="Jia Y."/>
            <person name="Ren L."/>
        </authorList>
    </citation>
    <scope>NUCLEOTIDE SEQUENCE</scope>
    <source>
        <strain evidence="3">RL-LY01</strain>
    </source>
</reference>
<dbReference type="RefSeq" id="WP_068970521.1">
    <property type="nucleotide sequence ID" value="NZ_CBDRMI010000001.1"/>
</dbReference>
<dbReference type="PANTHER" id="PTHR38441">
    <property type="entry name" value="INTEGRAL MEMBRANE PROTEIN-RELATED"/>
    <property type="match status" value="1"/>
</dbReference>
<proteinExistence type="predicted"/>
<organism evidence="3 5">
    <name type="scientific">Gordonia hongkongensis</name>
    <dbReference type="NCBI Taxonomy" id="1701090"/>
    <lineage>
        <taxon>Bacteria</taxon>
        <taxon>Bacillati</taxon>
        <taxon>Actinomycetota</taxon>
        <taxon>Actinomycetes</taxon>
        <taxon>Mycobacteriales</taxon>
        <taxon>Gordoniaceae</taxon>
        <taxon>Gordonia</taxon>
    </lineage>
</organism>
<dbReference type="AlphaFoldDB" id="A0AAX3T989"/>
<keyword evidence="1" id="KW-1133">Transmembrane helix</keyword>
<feature type="transmembrane region" description="Helical" evidence="1">
    <location>
        <begin position="38"/>
        <end position="60"/>
    </location>
</feature>
<dbReference type="Proteomes" id="UP001152308">
    <property type="component" value="Unassembled WGS sequence"/>
</dbReference>
<name>A0AAX3T989_9ACTN</name>
<keyword evidence="1" id="KW-0812">Transmembrane</keyword>
<dbReference type="Proteomes" id="UP001213504">
    <property type="component" value="Chromosome"/>
</dbReference>
<evidence type="ECO:0000256" key="1">
    <source>
        <dbReference type="SAM" id="Phobius"/>
    </source>
</evidence>
<reference evidence="2" key="2">
    <citation type="submission" date="2022-01" db="EMBL/GenBank/DDBJ databases">
        <authorList>
            <person name="Sanchez-Suarez J."/>
            <person name="Villamil L."/>
            <person name="Diaz L.E."/>
        </authorList>
    </citation>
    <scope>NUCLEOTIDE SEQUENCE</scope>
    <source>
        <strain evidence="2">EUFUS-Z928</strain>
    </source>
</reference>
<gene>
    <name evidence="2" type="ORF">L2299_13590</name>
    <name evidence="3" type="ORF">P9A14_03060</name>
</gene>
<sequence length="118" mass="13321">MSTVDQPPPAPHAPTGEKFIEMQASPEFQELRRTLRKFVFPLTAFFLIWYALYVLLGAFAHDFMATQVWGNINLGLILGLLQFVSTFVITGMYVRFANRNLDPKAEAIRNEMEGGPAL</sequence>
<evidence type="ECO:0000313" key="5">
    <source>
        <dbReference type="Proteomes" id="UP001213504"/>
    </source>
</evidence>
<dbReference type="PANTHER" id="PTHR38441:SF1">
    <property type="entry name" value="MEMBRANE PROTEIN"/>
    <property type="match status" value="1"/>
</dbReference>
<reference evidence="2" key="1">
    <citation type="journal article" date="2022" name="Data Brief">
        <title>Draft genome sequence data of Gordonia hongkongensis strain EUFUS-Z928 isolated from the octocoral Eunicea fusca.</title>
        <authorList>
            <person name="Sanchez-Suarez J."/>
            <person name="Diaz L."/>
            <person name="Melo-Bolivar J."/>
            <person name="Villamil L."/>
        </authorList>
    </citation>
    <scope>NUCLEOTIDE SEQUENCE</scope>
    <source>
        <strain evidence="2">EUFUS-Z928</strain>
    </source>
</reference>
<evidence type="ECO:0000313" key="3">
    <source>
        <dbReference type="EMBL" id="WFP25519.1"/>
    </source>
</evidence>
<evidence type="ECO:0000313" key="4">
    <source>
        <dbReference type="Proteomes" id="UP001152308"/>
    </source>
</evidence>
<accession>A0AAX3T989</accession>
<protein>
    <submittedName>
        <fullName evidence="3">DUF485 domain-containing protein</fullName>
    </submittedName>
</protein>
<dbReference type="InterPro" id="IPR007436">
    <property type="entry name" value="DUF485"/>
</dbReference>
<keyword evidence="1" id="KW-0472">Membrane</keyword>